<dbReference type="PANTHER" id="PTHR33418:SF1">
    <property type="entry name" value="HELICASE-ASSOCIATED DOMAIN-CONTAINING PROTEIN"/>
    <property type="match status" value="1"/>
</dbReference>
<evidence type="ECO:0000313" key="3">
    <source>
        <dbReference type="Proteomes" id="UP000693970"/>
    </source>
</evidence>
<accession>A0A9K3M0R0</accession>
<feature type="domain" description="Helicase-associated" evidence="1">
    <location>
        <begin position="233"/>
        <end position="297"/>
    </location>
</feature>
<sequence length="305" mass="35614">MTSFPHTYNRSPHHRLRTILQRAEAVVRMTMSFDDIDLEIPEPDPIRPGGEIEVVPYLPPLYGADLEKLKPINVLFNESFEPLPAEPSYDIHTESFSNIFLCDCLLNRDEEKSDTETVSTATDSVSLSSSSHSHQSTIGDSFFTSLSIKQEVDPSRQNFQEKQWEEKFRELLRFQKKHGHFNVPHGHSNHKLAQWIKRMRYQYQLRKKGRHSTLTDERFRKLNDIGFVWESHTSSWISHYEALKEFNARTGHSNVPNSNKSLSAWCKHQRREYRKYIKGSRTRITPARIVALESLGFNWDPRGLC</sequence>
<dbReference type="OrthoDB" id="76658at2759"/>
<keyword evidence="2" id="KW-0347">Helicase</keyword>
<dbReference type="Pfam" id="PF03457">
    <property type="entry name" value="HA"/>
    <property type="match status" value="2"/>
</dbReference>
<dbReference type="InterPro" id="IPR005114">
    <property type="entry name" value="Helicase_assoc"/>
</dbReference>
<organism evidence="2 3">
    <name type="scientific">Nitzschia inconspicua</name>
    <dbReference type="NCBI Taxonomy" id="303405"/>
    <lineage>
        <taxon>Eukaryota</taxon>
        <taxon>Sar</taxon>
        <taxon>Stramenopiles</taxon>
        <taxon>Ochrophyta</taxon>
        <taxon>Bacillariophyta</taxon>
        <taxon>Bacillariophyceae</taxon>
        <taxon>Bacillariophycidae</taxon>
        <taxon>Bacillariales</taxon>
        <taxon>Bacillariaceae</taxon>
        <taxon>Nitzschia</taxon>
    </lineage>
</organism>
<dbReference type="AlphaFoldDB" id="A0A9K3M0R0"/>
<gene>
    <name evidence="2" type="ORF">IV203_017864</name>
</gene>
<reference evidence="2" key="2">
    <citation type="submission" date="2021-04" db="EMBL/GenBank/DDBJ databases">
        <authorList>
            <person name="Podell S."/>
        </authorList>
    </citation>
    <scope>NUCLEOTIDE SEQUENCE</scope>
    <source>
        <strain evidence="2">Hildebrandi</strain>
    </source>
</reference>
<keyword evidence="2" id="KW-0547">Nucleotide-binding</keyword>
<dbReference type="Proteomes" id="UP000693970">
    <property type="component" value="Unassembled WGS sequence"/>
</dbReference>
<dbReference type="PANTHER" id="PTHR33418">
    <property type="entry name" value="HELICASE-ASSOCIATED"/>
    <property type="match status" value="1"/>
</dbReference>
<dbReference type="EMBL" id="JAGRRH010000003">
    <property type="protein sequence ID" value="KAG7371722.1"/>
    <property type="molecule type" value="Genomic_DNA"/>
</dbReference>
<feature type="domain" description="Helicase-associated" evidence="1">
    <location>
        <begin position="160"/>
        <end position="227"/>
    </location>
</feature>
<evidence type="ECO:0000259" key="1">
    <source>
        <dbReference type="Pfam" id="PF03457"/>
    </source>
</evidence>
<proteinExistence type="predicted"/>
<protein>
    <submittedName>
        <fullName evidence="2">Helicase domain protein</fullName>
    </submittedName>
</protein>
<evidence type="ECO:0000313" key="2">
    <source>
        <dbReference type="EMBL" id="KAG7371722.1"/>
    </source>
</evidence>
<comment type="caution">
    <text evidence="2">The sequence shown here is derived from an EMBL/GenBank/DDBJ whole genome shotgun (WGS) entry which is preliminary data.</text>
</comment>
<name>A0A9K3M0R0_9STRA</name>
<reference evidence="2" key="1">
    <citation type="journal article" date="2021" name="Sci. Rep.">
        <title>Diploid genomic architecture of Nitzschia inconspicua, an elite biomass production diatom.</title>
        <authorList>
            <person name="Oliver A."/>
            <person name="Podell S."/>
            <person name="Pinowska A."/>
            <person name="Traller J.C."/>
            <person name="Smith S.R."/>
            <person name="McClure R."/>
            <person name="Beliaev A."/>
            <person name="Bohutskyi P."/>
            <person name="Hill E.A."/>
            <person name="Rabines A."/>
            <person name="Zheng H."/>
            <person name="Allen L.Z."/>
            <person name="Kuo A."/>
            <person name="Grigoriev I.V."/>
            <person name="Allen A.E."/>
            <person name="Hazlebeck D."/>
            <person name="Allen E.E."/>
        </authorList>
    </citation>
    <scope>NUCLEOTIDE SEQUENCE</scope>
    <source>
        <strain evidence="2">Hildebrandi</strain>
    </source>
</reference>
<dbReference type="GO" id="GO:0004386">
    <property type="term" value="F:helicase activity"/>
    <property type="evidence" value="ECO:0007669"/>
    <property type="project" value="UniProtKB-KW"/>
</dbReference>
<keyword evidence="2" id="KW-0378">Hydrolase</keyword>
<keyword evidence="2" id="KW-0067">ATP-binding</keyword>
<keyword evidence="3" id="KW-1185">Reference proteome</keyword>